<reference evidence="2 3" key="1">
    <citation type="submission" date="2016-01" db="EMBL/GenBank/DDBJ databases">
        <title>The new phylogeny of the genus Mycobacterium.</title>
        <authorList>
            <person name="Tarcisio F."/>
            <person name="Conor M."/>
            <person name="Antonella G."/>
            <person name="Elisabetta G."/>
            <person name="Giulia F.S."/>
            <person name="Sara T."/>
            <person name="Anna F."/>
            <person name="Clotilde B."/>
            <person name="Roberto B."/>
            <person name="Veronica D.S."/>
            <person name="Fabio R."/>
            <person name="Monica P."/>
            <person name="Olivier J."/>
            <person name="Enrico T."/>
            <person name="Nicola S."/>
        </authorList>
    </citation>
    <scope>NUCLEOTIDE SEQUENCE [LARGE SCALE GENOMIC DNA]</scope>
    <source>
        <strain evidence="2 3">DSM 44852</strain>
    </source>
</reference>
<feature type="region of interest" description="Disordered" evidence="1">
    <location>
        <begin position="49"/>
        <end position="80"/>
    </location>
</feature>
<gene>
    <name evidence="2" type="ORF">AWC05_19940</name>
</gene>
<evidence type="ECO:0000313" key="3">
    <source>
        <dbReference type="Proteomes" id="UP000193010"/>
    </source>
</evidence>
<proteinExistence type="predicted"/>
<protein>
    <submittedName>
        <fullName evidence="2">Uncharacterized protein</fullName>
    </submittedName>
</protein>
<sequence>MVLSTMSTLLSRDGSAHCPGRPVLACAGRSAAALSALSLPRGGRLIEQPALAGQRRGGGGGVLRPHGARNGDCVKQTEDA</sequence>
<name>A0A1X1U990_MYCFL</name>
<evidence type="ECO:0000313" key="2">
    <source>
        <dbReference type="EMBL" id="ORV53387.1"/>
    </source>
</evidence>
<accession>A0A1X1U990</accession>
<dbReference type="EMBL" id="LQOV01000013">
    <property type="protein sequence ID" value="ORV53387.1"/>
    <property type="molecule type" value="Genomic_DNA"/>
</dbReference>
<comment type="caution">
    <text evidence="2">The sequence shown here is derived from an EMBL/GenBank/DDBJ whole genome shotgun (WGS) entry which is preliminary data.</text>
</comment>
<organism evidence="2 3">
    <name type="scientific">Mycobacterium florentinum</name>
    <dbReference type="NCBI Taxonomy" id="292462"/>
    <lineage>
        <taxon>Bacteria</taxon>
        <taxon>Bacillati</taxon>
        <taxon>Actinomycetota</taxon>
        <taxon>Actinomycetes</taxon>
        <taxon>Mycobacteriales</taxon>
        <taxon>Mycobacteriaceae</taxon>
        <taxon>Mycobacterium</taxon>
        <taxon>Mycobacterium simiae complex</taxon>
    </lineage>
</organism>
<dbReference type="Proteomes" id="UP000193010">
    <property type="component" value="Unassembled WGS sequence"/>
</dbReference>
<evidence type="ECO:0000256" key="1">
    <source>
        <dbReference type="SAM" id="MobiDB-lite"/>
    </source>
</evidence>
<keyword evidence="3" id="KW-1185">Reference proteome</keyword>
<dbReference type="AlphaFoldDB" id="A0A1X1U990"/>